<evidence type="ECO:0000256" key="7">
    <source>
        <dbReference type="PROSITE-ProRule" id="PRU00433"/>
    </source>
</evidence>
<dbReference type="GO" id="GO:0009055">
    <property type="term" value="F:electron transfer activity"/>
    <property type="evidence" value="ECO:0007669"/>
    <property type="project" value="InterPro"/>
</dbReference>
<dbReference type="InterPro" id="IPR004852">
    <property type="entry name" value="Di-haem_cyt_c_peroxidsae"/>
</dbReference>
<dbReference type="Pfam" id="PF03150">
    <property type="entry name" value="CCP_MauG"/>
    <property type="match status" value="1"/>
</dbReference>
<dbReference type="GO" id="GO:0030313">
    <property type="term" value="C:cell envelope"/>
    <property type="evidence" value="ECO:0007669"/>
    <property type="project" value="UniProtKB-SubCell"/>
</dbReference>
<keyword evidence="5" id="KW-0560">Oxidoreductase</keyword>
<dbReference type="InterPro" id="IPR036909">
    <property type="entry name" value="Cyt_c-like_dom_sf"/>
</dbReference>
<dbReference type="GO" id="GO:0046872">
    <property type="term" value="F:metal ion binding"/>
    <property type="evidence" value="ECO:0007669"/>
    <property type="project" value="UniProtKB-KW"/>
</dbReference>
<dbReference type="EMBL" id="WIRE01000001">
    <property type="protein sequence ID" value="MQX53575.1"/>
    <property type="molecule type" value="Genomic_DNA"/>
</dbReference>
<name>A0A6N7LWW2_9GAMM</name>
<protein>
    <submittedName>
        <fullName evidence="9">Methylamine utilization protein MauG</fullName>
    </submittedName>
</protein>
<evidence type="ECO:0000256" key="4">
    <source>
        <dbReference type="ARBA" id="ARBA00022729"/>
    </source>
</evidence>
<evidence type="ECO:0000256" key="5">
    <source>
        <dbReference type="ARBA" id="ARBA00023002"/>
    </source>
</evidence>
<reference evidence="9 10" key="1">
    <citation type="submission" date="2019-10" db="EMBL/GenBank/DDBJ databases">
        <title>Alcanivorax sp.PA15-N-34 draft genome sequence.</title>
        <authorList>
            <person name="Liao X."/>
            <person name="Shao Z."/>
        </authorList>
    </citation>
    <scope>NUCLEOTIDE SEQUENCE [LARGE SCALE GENOMIC DNA]</scope>
    <source>
        <strain evidence="9 10">PA15-N-34</strain>
    </source>
</reference>
<sequence length="417" mass="45984">MKIAIKNVFFLLVSFLFSVNCYSLSLDDKLHLIKEVYGLESRLCEVDEDLIDDALSPIGELVFNTPVLSGDKDMSCSVCHIDEMALTDGLPIAIGVGGEGEGVDRIKSSGVIVPRNAFTLFGRASSDYINFFWDGRVQENDGIVYSPIGDGYKIGFNSPLAVAAVLPILARDEFLGLQRPYGSSENLELINDVYYEKKIEAANILIHKVVREPSDEGELRLSDAFAAADVVEPSIQVVGNALASFIAEKVRDCSPTPWEEYINGDLKALTDKQKEGAVTFFGKGRCASCHGGSLFSDFDFHSLGVPQGEFGPYIHGQDVGRASVTHELGDRYKFRTPSLIYVSRTPPYGHNGVFKTLEEVVMFHLNPIPFFSEKGWSSDRELLSYGKILSSRSEVLGFIDITREDEMSALVEFLKAL</sequence>
<evidence type="ECO:0000259" key="8">
    <source>
        <dbReference type="PROSITE" id="PS51007"/>
    </source>
</evidence>
<keyword evidence="3 7" id="KW-0479">Metal-binding</keyword>
<comment type="subcellular location">
    <subcellularLocation>
        <location evidence="1">Cell envelope</location>
    </subcellularLocation>
</comment>
<dbReference type="Gene3D" id="1.10.760.10">
    <property type="entry name" value="Cytochrome c-like domain"/>
    <property type="match status" value="2"/>
</dbReference>
<dbReference type="SUPFAM" id="SSF46626">
    <property type="entry name" value="Cytochrome c"/>
    <property type="match status" value="2"/>
</dbReference>
<evidence type="ECO:0000256" key="3">
    <source>
        <dbReference type="ARBA" id="ARBA00022723"/>
    </source>
</evidence>
<dbReference type="NCBIfam" id="TIGR03981">
    <property type="entry name" value="SAM_quin_mod"/>
    <property type="match status" value="1"/>
</dbReference>
<dbReference type="Proteomes" id="UP000469421">
    <property type="component" value="Unassembled WGS sequence"/>
</dbReference>
<organism evidence="9 10">
    <name type="scientific">Alcanivorax sediminis</name>
    <dbReference type="NCBI Taxonomy" id="2663008"/>
    <lineage>
        <taxon>Bacteria</taxon>
        <taxon>Pseudomonadati</taxon>
        <taxon>Pseudomonadota</taxon>
        <taxon>Gammaproteobacteria</taxon>
        <taxon>Oceanospirillales</taxon>
        <taxon>Alcanivoracaceae</taxon>
        <taxon>Alcanivorax</taxon>
    </lineage>
</organism>
<dbReference type="InterPro" id="IPR023893">
    <property type="entry name" value="MauG-like"/>
</dbReference>
<evidence type="ECO:0000256" key="1">
    <source>
        <dbReference type="ARBA" id="ARBA00004196"/>
    </source>
</evidence>
<dbReference type="GO" id="GO:0020037">
    <property type="term" value="F:heme binding"/>
    <property type="evidence" value="ECO:0007669"/>
    <property type="project" value="InterPro"/>
</dbReference>
<gene>
    <name evidence="9" type="ORF">GFN93_09965</name>
</gene>
<evidence type="ECO:0000256" key="6">
    <source>
        <dbReference type="ARBA" id="ARBA00023004"/>
    </source>
</evidence>
<dbReference type="InterPro" id="IPR009056">
    <property type="entry name" value="Cyt_c-like_dom"/>
</dbReference>
<keyword evidence="10" id="KW-1185">Reference proteome</keyword>
<evidence type="ECO:0000313" key="9">
    <source>
        <dbReference type="EMBL" id="MQX53575.1"/>
    </source>
</evidence>
<dbReference type="InterPro" id="IPR051395">
    <property type="entry name" value="Cytochrome_c_Peroxidase/MauG"/>
</dbReference>
<proteinExistence type="predicted"/>
<evidence type="ECO:0000313" key="10">
    <source>
        <dbReference type="Proteomes" id="UP000469421"/>
    </source>
</evidence>
<dbReference type="PANTHER" id="PTHR30600:SF10">
    <property type="entry name" value="BLL6722 PROTEIN"/>
    <property type="match status" value="1"/>
</dbReference>
<keyword evidence="4" id="KW-0732">Signal</keyword>
<dbReference type="PANTHER" id="PTHR30600">
    <property type="entry name" value="CYTOCHROME C PEROXIDASE-RELATED"/>
    <property type="match status" value="1"/>
</dbReference>
<evidence type="ECO:0000256" key="2">
    <source>
        <dbReference type="ARBA" id="ARBA00022617"/>
    </source>
</evidence>
<comment type="caution">
    <text evidence="9">The sequence shown here is derived from an EMBL/GenBank/DDBJ whole genome shotgun (WGS) entry which is preliminary data.</text>
</comment>
<dbReference type="RefSeq" id="WP_153500951.1">
    <property type="nucleotide sequence ID" value="NZ_WIRE01000001.1"/>
</dbReference>
<feature type="domain" description="Cytochrome c" evidence="8">
    <location>
        <begin position="271"/>
        <end position="417"/>
    </location>
</feature>
<dbReference type="GO" id="GO:0004130">
    <property type="term" value="F:cytochrome-c peroxidase activity"/>
    <property type="evidence" value="ECO:0007669"/>
    <property type="project" value="TreeGrafter"/>
</dbReference>
<dbReference type="PROSITE" id="PS51007">
    <property type="entry name" value="CYTC"/>
    <property type="match status" value="1"/>
</dbReference>
<dbReference type="AlphaFoldDB" id="A0A6N7LWW2"/>
<keyword evidence="2 7" id="KW-0349">Heme</keyword>
<accession>A0A6N7LWW2</accession>
<keyword evidence="6 7" id="KW-0408">Iron</keyword>